<gene>
    <name evidence="5" type="primary">robo4</name>
</gene>
<reference evidence="5" key="3">
    <citation type="submission" date="2025-09" db="UniProtKB">
        <authorList>
            <consortium name="Ensembl"/>
        </authorList>
    </citation>
    <scope>IDENTIFICATION</scope>
</reference>
<keyword evidence="2" id="KW-0393">Immunoglobulin domain</keyword>
<name>A0A8C5G8V7_GOUWI</name>
<dbReference type="InterPro" id="IPR013783">
    <property type="entry name" value="Ig-like_fold"/>
</dbReference>
<dbReference type="Pfam" id="PF00041">
    <property type="entry name" value="fn3"/>
    <property type="match status" value="1"/>
</dbReference>
<dbReference type="PROSITE" id="PS50853">
    <property type="entry name" value="FN3"/>
    <property type="match status" value="2"/>
</dbReference>
<evidence type="ECO:0000256" key="3">
    <source>
        <dbReference type="SAM" id="MobiDB-lite"/>
    </source>
</evidence>
<dbReference type="InterPro" id="IPR003961">
    <property type="entry name" value="FN3_dom"/>
</dbReference>
<reference evidence="5" key="2">
    <citation type="submission" date="2025-08" db="UniProtKB">
        <authorList>
            <consortium name="Ensembl"/>
        </authorList>
    </citation>
    <scope>IDENTIFICATION</scope>
</reference>
<evidence type="ECO:0000313" key="6">
    <source>
        <dbReference type="Proteomes" id="UP000694680"/>
    </source>
</evidence>
<evidence type="ECO:0000256" key="1">
    <source>
        <dbReference type="ARBA" id="ARBA00022737"/>
    </source>
</evidence>
<feature type="compositionally biased region" description="Polar residues" evidence="3">
    <location>
        <begin position="539"/>
        <end position="560"/>
    </location>
</feature>
<dbReference type="SUPFAM" id="SSF48726">
    <property type="entry name" value="Immunoglobulin"/>
    <property type="match status" value="1"/>
</dbReference>
<proteinExistence type="predicted"/>
<protein>
    <recommendedName>
        <fullName evidence="4">Fibronectin type-III domain-containing protein</fullName>
    </recommendedName>
</protein>
<dbReference type="CDD" id="cd00063">
    <property type="entry name" value="FN3"/>
    <property type="match status" value="1"/>
</dbReference>
<dbReference type="SMART" id="SM00060">
    <property type="entry name" value="FN3"/>
    <property type="match status" value="2"/>
</dbReference>
<dbReference type="PANTHER" id="PTHR13817:SF103">
    <property type="entry name" value="ROUNDABOUT GUIDANCE RECEPTOR 3"/>
    <property type="match status" value="1"/>
</dbReference>
<feature type="domain" description="Fibronectin type-III" evidence="4">
    <location>
        <begin position="146"/>
        <end position="242"/>
    </location>
</feature>
<dbReference type="InterPro" id="IPR050964">
    <property type="entry name" value="Striated_Muscle_Regulatory"/>
</dbReference>
<dbReference type="FunFam" id="2.60.40.10:FF:000028">
    <property type="entry name" value="Neuronal cell adhesion molecule"/>
    <property type="match status" value="1"/>
</dbReference>
<dbReference type="AlphaFoldDB" id="A0A8C5G8V7"/>
<keyword evidence="1" id="KW-0677">Repeat</keyword>
<feature type="region of interest" description="Disordered" evidence="3">
    <location>
        <begin position="514"/>
        <end position="574"/>
    </location>
</feature>
<reference evidence="5" key="1">
    <citation type="submission" date="2020-06" db="EMBL/GenBank/DDBJ databases">
        <authorList>
            <consortium name="Wellcome Sanger Institute Data Sharing"/>
        </authorList>
    </citation>
    <scope>NUCLEOTIDE SEQUENCE [LARGE SCALE GENOMIC DNA]</scope>
</reference>
<dbReference type="InterPro" id="IPR036179">
    <property type="entry name" value="Ig-like_dom_sf"/>
</dbReference>
<dbReference type="SUPFAM" id="SSF49265">
    <property type="entry name" value="Fibronectin type III"/>
    <property type="match status" value="1"/>
</dbReference>
<evidence type="ECO:0000259" key="4">
    <source>
        <dbReference type="PROSITE" id="PS50853"/>
    </source>
</evidence>
<keyword evidence="6" id="KW-1185">Reference proteome</keyword>
<dbReference type="PANTHER" id="PTHR13817">
    <property type="entry name" value="TITIN"/>
    <property type="match status" value="1"/>
</dbReference>
<accession>A0A8C5G8V7</accession>
<feature type="domain" description="Fibronectin type-III" evidence="4">
    <location>
        <begin position="46"/>
        <end position="141"/>
    </location>
</feature>
<evidence type="ECO:0000313" key="5">
    <source>
        <dbReference type="Ensembl" id="ENSGWIP00000022784.1"/>
    </source>
</evidence>
<organism evidence="5 6">
    <name type="scientific">Gouania willdenowi</name>
    <name type="common">Blunt-snouted clingfish</name>
    <name type="synonym">Lepadogaster willdenowi</name>
    <dbReference type="NCBI Taxonomy" id="441366"/>
    <lineage>
        <taxon>Eukaryota</taxon>
        <taxon>Metazoa</taxon>
        <taxon>Chordata</taxon>
        <taxon>Craniata</taxon>
        <taxon>Vertebrata</taxon>
        <taxon>Euteleostomi</taxon>
        <taxon>Actinopterygii</taxon>
        <taxon>Neopterygii</taxon>
        <taxon>Teleostei</taxon>
        <taxon>Neoteleostei</taxon>
        <taxon>Acanthomorphata</taxon>
        <taxon>Ovalentaria</taxon>
        <taxon>Blenniimorphae</taxon>
        <taxon>Blenniiformes</taxon>
        <taxon>Gobiesocoidei</taxon>
        <taxon>Gobiesocidae</taxon>
        <taxon>Gobiesocinae</taxon>
        <taxon>Gouania</taxon>
    </lineage>
</organism>
<dbReference type="Gene3D" id="2.60.40.10">
    <property type="entry name" value="Immunoglobulins"/>
    <property type="match status" value="2"/>
</dbReference>
<sequence>MDAGSYTCTAINDAGVVSASAQLMVEESSSSNQRDLHRELSALRVILDNVTISSSGSNMSLIQWKLLSLPAQPHYLDGFEVLYRSVLPTISDWTPNNISTGFQSTVGPLHRGYQYEFKVRPYGSGLYGRESNTRHLRVPETVPSAAPQDVTITVIHQHNNTIHLTWEPLPHQSVNGITKGYQVWCMDSSEKLYQNWTVDSNQHSLDIFNLRSGTRYWLSVAAVNGAGVGVLSDPHGFIINPQLGDHLPPSGGQNQDQDRSTFWALFQDPVLIGSISALLWCVVMVAGVCLYRRYSRTNNLLSRRNRIKGLHRLASEDLIIKHRMVAPDSPWISGSWRPTFNQKYQDFWSHSQNHPGLRSTSLPVSSLKDSSFLSSVPSVNDSCGVYGTFYVDLRANGLKTFNSPGLRPKASHSLPDQHGCETIQILTQPVCTSPSISTRQALPWKQALRPQPRMGVLGEPWQKNSKQELHAVSSVPLLTSTNHSQRHSIPARPHDCCKDSGCPRLLHYSASLHLMDMLPPPPSSPPEDDHSFSSDEGSSRSTKLTVDMGSLQSVCPSSGPQGPPGAVCKPGSSSSRGLSAVLQDALTTQNASEYLELSPKAERHSILPQPRPSQPHHFGHALNYLCEPGPAPLLEEEEYDDSADEGDPPLMLLHHARLQATPSSCYSEWDGSLWNSWSSVMDSDHGNSARTSLISSLDDSSYYYTNDSRSLARLMEGGRSTSGASMSDISPPASPLSAFYPSFHPERDSFGDLEPVPVWDWSSSWMEEMEVQYRLEHLSKTSRTSRPVDT</sequence>
<dbReference type="Proteomes" id="UP000694680">
    <property type="component" value="Chromosome 14"/>
</dbReference>
<dbReference type="InterPro" id="IPR036116">
    <property type="entry name" value="FN3_sf"/>
</dbReference>
<evidence type="ECO:0000256" key="2">
    <source>
        <dbReference type="ARBA" id="ARBA00023319"/>
    </source>
</evidence>
<dbReference type="FunFam" id="2.60.40.10:FF:000065">
    <property type="entry name" value="roundabout homolog 1 isoform X3"/>
    <property type="match status" value="1"/>
</dbReference>
<dbReference type="Ensembl" id="ENSGWIT00000024964.1">
    <property type="protein sequence ID" value="ENSGWIP00000022784.1"/>
    <property type="gene ID" value="ENSGWIG00000012186.1"/>
</dbReference>